<evidence type="ECO:0008006" key="2">
    <source>
        <dbReference type="Google" id="ProtNLM"/>
    </source>
</evidence>
<comment type="caution">
    <text evidence="1">The sequence shown here is derived from an EMBL/GenBank/DDBJ whole genome shotgun (WGS) entry which is preliminary data.</text>
</comment>
<accession>A0A645EN95</accession>
<name>A0A645EN95_9ZZZZ</name>
<protein>
    <recommendedName>
        <fullName evidence="2">N-carbamoyl-L-amino-acid hydrolase</fullName>
    </recommendedName>
</protein>
<sequence length="57" mass="5771">MLAAVCPTAMIFVPSVDGVSHNVREHTHPEHIEAGANVLLAVLCELAGATPPAGALA</sequence>
<gene>
    <name evidence="1" type="ORF">SDC9_149815</name>
</gene>
<reference evidence="1" key="1">
    <citation type="submission" date="2019-08" db="EMBL/GenBank/DDBJ databases">
        <authorList>
            <person name="Kucharzyk K."/>
            <person name="Murdoch R.W."/>
            <person name="Higgins S."/>
            <person name="Loffler F."/>
        </authorList>
    </citation>
    <scope>NUCLEOTIDE SEQUENCE</scope>
</reference>
<evidence type="ECO:0000313" key="1">
    <source>
        <dbReference type="EMBL" id="MPN02599.1"/>
    </source>
</evidence>
<proteinExistence type="predicted"/>
<organism evidence="1">
    <name type="scientific">bioreactor metagenome</name>
    <dbReference type="NCBI Taxonomy" id="1076179"/>
    <lineage>
        <taxon>unclassified sequences</taxon>
        <taxon>metagenomes</taxon>
        <taxon>ecological metagenomes</taxon>
    </lineage>
</organism>
<dbReference type="Gene3D" id="3.40.630.10">
    <property type="entry name" value="Zn peptidases"/>
    <property type="match status" value="1"/>
</dbReference>
<dbReference type="AlphaFoldDB" id="A0A645EN95"/>
<dbReference type="EMBL" id="VSSQ01048555">
    <property type="protein sequence ID" value="MPN02599.1"/>
    <property type="molecule type" value="Genomic_DNA"/>
</dbReference>
<dbReference type="SUPFAM" id="SSF53187">
    <property type="entry name" value="Zn-dependent exopeptidases"/>
    <property type="match status" value="1"/>
</dbReference>